<feature type="non-terminal residue" evidence="2">
    <location>
        <position position="301"/>
    </location>
</feature>
<accession>A0A2H0BD33</accession>
<keyword evidence="1" id="KW-0812">Transmembrane</keyword>
<reference evidence="2 3" key="1">
    <citation type="submission" date="2017-09" db="EMBL/GenBank/DDBJ databases">
        <title>Depth-based differentiation of microbial function through sediment-hosted aquifers and enrichment of novel symbionts in the deep terrestrial subsurface.</title>
        <authorList>
            <person name="Probst A.J."/>
            <person name="Ladd B."/>
            <person name="Jarett J.K."/>
            <person name="Geller-Mcgrath D.E."/>
            <person name="Sieber C.M."/>
            <person name="Emerson J.B."/>
            <person name="Anantharaman K."/>
            <person name="Thomas B.C."/>
            <person name="Malmstrom R."/>
            <person name="Stieglmeier M."/>
            <person name="Klingl A."/>
            <person name="Woyke T."/>
            <person name="Ryan C.M."/>
            <person name="Banfield J.F."/>
        </authorList>
    </citation>
    <scope>NUCLEOTIDE SEQUENCE [LARGE SCALE GENOMIC DNA]</scope>
    <source>
        <strain evidence="2">CG22_combo_CG10-13_8_21_14_all_42_17</strain>
    </source>
</reference>
<organism evidence="2 3">
    <name type="scientific">Candidatus Zambryskibacteria bacterium CG22_combo_CG10-13_8_21_14_all_42_17</name>
    <dbReference type="NCBI Taxonomy" id="1975118"/>
    <lineage>
        <taxon>Bacteria</taxon>
        <taxon>Candidatus Zambryskiibacteriota</taxon>
    </lineage>
</organism>
<evidence type="ECO:0000256" key="1">
    <source>
        <dbReference type="SAM" id="Phobius"/>
    </source>
</evidence>
<comment type="caution">
    <text evidence="2">The sequence shown here is derived from an EMBL/GenBank/DDBJ whole genome shotgun (WGS) entry which is preliminary data.</text>
</comment>
<gene>
    <name evidence="2" type="ORF">COX06_02465</name>
</gene>
<keyword evidence="1" id="KW-0472">Membrane</keyword>
<evidence type="ECO:0000313" key="3">
    <source>
        <dbReference type="Proteomes" id="UP000229794"/>
    </source>
</evidence>
<sequence>MKNGVVVLFANELPKNGSKWWEQFDTLVASKKFESLARQYKLTFIDIESILDPGSVQEASELVRKLSLLKTSDGRRLSKIINYRGFELWWIHYDDLMYKYCLPYTEHHKLLKYLRDFSYICLYNPPSSSLFRYYLQAHSLKHQILNTSSKKLPPLGIIIQVVLSFPFLLWLIMRRPRLMVWTSDLFDPPRDFDFRMRFIYEELKKKKIKFVEFIRSMELSQTVVSHALKRKRPVIYSFAINKLTYYLANILDKKYKKKLSSIKPQLEDDPINRFWFGVASSYIYGTSGDIWSIRVIKLILK</sequence>
<keyword evidence="1" id="KW-1133">Transmembrane helix</keyword>
<dbReference type="AlphaFoldDB" id="A0A2H0BD33"/>
<dbReference type="Proteomes" id="UP000229794">
    <property type="component" value="Unassembled WGS sequence"/>
</dbReference>
<evidence type="ECO:0000313" key="2">
    <source>
        <dbReference type="EMBL" id="PIP55587.1"/>
    </source>
</evidence>
<proteinExistence type="predicted"/>
<protein>
    <submittedName>
        <fullName evidence="2">Uncharacterized protein</fullName>
    </submittedName>
</protein>
<name>A0A2H0BD33_9BACT</name>
<feature type="transmembrane region" description="Helical" evidence="1">
    <location>
        <begin position="155"/>
        <end position="173"/>
    </location>
</feature>
<dbReference type="EMBL" id="PCST01000031">
    <property type="protein sequence ID" value="PIP55587.1"/>
    <property type="molecule type" value="Genomic_DNA"/>
</dbReference>